<keyword evidence="2" id="KW-1185">Reference proteome</keyword>
<proteinExistence type="predicted"/>
<dbReference type="Proteomes" id="UP000593577">
    <property type="component" value="Unassembled WGS sequence"/>
</dbReference>
<organism evidence="1 2">
    <name type="scientific">Gossypium aridum</name>
    <name type="common">American cotton</name>
    <name type="synonym">Erioxylum aridum</name>
    <dbReference type="NCBI Taxonomy" id="34290"/>
    <lineage>
        <taxon>Eukaryota</taxon>
        <taxon>Viridiplantae</taxon>
        <taxon>Streptophyta</taxon>
        <taxon>Embryophyta</taxon>
        <taxon>Tracheophyta</taxon>
        <taxon>Spermatophyta</taxon>
        <taxon>Magnoliopsida</taxon>
        <taxon>eudicotyledons</taxon>
        <taxon>Gunneridae</taxon>
        <taxon>Pentapetalae</taxon>
        <taxon>rosids</taxon>
        <taxon>malvids</taxon>
        <taxon>Malvales</taxon>
        <taxon>Malvaceae</taxon>
        <taxon>Malvoideae</taxon>
        <taxon>Gossypium</taxon>
    </lineage>
</organism>
<name>A0A7J8XZZ5_GOSAI</name>
<evidence type="ECO:0000313" key="2">
    <source>
        <dbReference type="Proteomes" id="UP000593577"/>
    </source>
</evidence>
<feature type="non-terminal residue" evidence="1">
    <location>
        <position position="1"/>
    </location>
</feature>
<comment type="caution">
    <text evidence="1">The sequence shown here is derived from an EMBL/GenBank/DDBJ whole genome shotgun (WGS) entry which is preliminary data.</text>
</comment>
<accession>A0A7J8XZZ5</accession>
<evidence type="ECO:0000313" key="1">
    <source>
        <dbReference type="EMBL" id="MBA0692630.1"/>
    </source>
</evidence>
<protein>
    <submittedName>
        <fullName evidence="1">Uncharacterized protein</fullName>
    </submittedName>
</protein>
<sequence>KKTRVRQIRGVKVSSLCIKGKTKVGKRAPYPTLFWKGSLIVL</sequence>
<reference evidence="1 2" key="1">
    <citation type="journal article" date="2019" name="Genome Biol. Evol.">
        <title>Insights into the evolution of the New World diploid cottons (Gossypium, subgenus Houzingenia) based on genome sequencing.</title>
        <authorList>
            <person name="Grover C.E."/>
            <person name="Arick M.A. 2nd"/>
            <person name="Thrash A."/>
            <person name="Conover J.L."/>
            <person name="Sanders W.S."/>
            <person name="Peterson D.G."/>
            <person name="Frelichowski J.E."/>
            <person name="Scheffler J.A."/>
            <person name="Scheffler B.E."/>
            <person name="Wendel J.F."/>
        </authorList>
    </citation>
    <scope>NUCLEOTIDE SEQUENCE [LARGE SCALE GENOMIC DNA]</scope>
    <source>
        <strain evidence="1">185</strain>
        <tissue evidence="1">Leaf</tissue>
    </source>
</reference>
<dbReference type="EMBL" id="JABFAA010000009">
    <property type="protein sequence ID" value="MBA0692630.1"/>
    <property type="molecule type" value="Genomic_DNA"/>
</dbReference>
<dbReference type="AlphaFoldDB" id="A0A7J8XZZ5"/>
<gene>
    <name evidence="1" type="ORF">Goari_010172</name>
</gene>